<accession>A0AAV7KI68</accession>
<sequence>MSLRKMNVEESLINSVRTLLSASIALSSISLDLRNKQLSILFVEFALLHRVEYLYLEGNLLAELPAEVVRGWRALRWLDLRNNNLTQLPAAIGELRNLRTLLLAGNKLNELPVELGNLNKLTGLNLSGNPLTDPPKSIVQQGVRQVLSYLLQKQSENQLKQIPDYTPRKHDKLIHSDRDAYPSEYPEESPPTDMPPELTLRRVKLFAMRGMKNPVPKRFPSPANFSMYSGVTKPKQPLMMLSSSLQKKKSKERLPPIAQNLKKKRLIEVIHETAPWVPPNSQQRIAPRWLEDPAAQARQVLQESKPVRDPVLGNSENLDVFPNITHAVTNKPEEIDPTTADNEEIRFTNIRAKRPKEARLRRDTTEQSDEAKTYEHKSYSLTPFTGGLDII</sequence>
<keyword evidence="1" id="KW-0433">Leucine-rich repeat</keyword>
<name>A0AAV7KI68_9METZ</name>
<dbReference type="InterPro" id="IPR003591">
    <property type="entry name" value="Leu-rich_rpt_typical-subtyp"/>
</dbReference>
<dbReference type="Pfam" id="PF00560">
    <property type="entry name" value="LRR_1"/>
    <property type="match status" value="1"/>
</dbReference>
<dbReference type="PANTHER" id="PTHR48051:SF35">
    <property type="entry name" value="LEUCINE-RICH REPEAT-CONTAINING PROTEIN 27"/>
    <property type="match status" value="1"/>
</dbReference>
<keyword evidence="2" id="KW-0677">Repeat</keyword>
<dbReference type="PANTHER" id="PTHR48051">
    <property type="match status" value="1"/>
</dbReference>
<comment type="caution">
    <text evidence="4">The sequence shown here is derived from an EMBL/GenBank/DDBJ whole genome shotgun (WGS) entry which is preliminary data.</text>
</comment>
<proteinExistence type="predicted"/>
<dbReference type="Proteomes" id="UP001165289">
    <property type="component" value="Unassembled WGS sequence"/>
</dbReference>
<dbReference type="SMART" id="SM00369">
    <property type="entry name" value="LRR_TYP"/>
    <property type="match status" value="4"/>
</dbReference>
<organism evidence="4 5">
    <name type="scientific">Oopsacas minuta</name>
    <dbReference type="NCBI Taxonomy" id="111878"/>
    <lineage>
        <taxon>Eukaryota</taxon>
        <taxon>Metazoa</taxon>
        <taxon>Porifera</taxon>
        <taxon>Hexactinellida</taxon>
        <taxon>Hexasterophora</taxon>
        <taxon>Lyssacinosida</taxon>
        <taxon>Leucopsacidae</taxon>
        <taxon>Oopsacas</taxon>
    </lineage>
</organism>
<evidence type="ECO:0000256" key="3">
    <source>
        <dbReference type="SAM" id="MobiDB-lite"/>
    </source>
</evidence>
<dbReference type="Pfam" id="PF13855">
    <property type="entry name" value="LRR_8"/>
    <property type="match status" value="1"/>
</dbReference>
<dbReference type="EMBL" id="JAKMXF010000033">
    <property type="protein sequence ID" value="KAI6660578.1"/>
    <property type="molecule type" value="Genomic_DNA"/>
</dbReference>
<keyword evidence="5" id="KW-1185">Reference proteome</keyword>
<evidence type="ECO:0000256" key="1">
    <source>
        <dbReference type="ARBA" id="ARBA00022614"/>
    </source>
</evidence>
<dbReference type="PROSITE" id="PS51450">
    <property type="entry name" value="LRR"/>
    <property type="match status" value="2"/>
</dbReference>
<protein>
    <submittedName>
        <fullName evidence="4">Nucleolar protein 12-like</fullName>
    </submittedName>
</protein>
<dbReference type="AlphaFoldDB" id="A0AAV7KI68"/>
<evidence type="ECO:0000313" key="4">
    <source>
        <dbReference type="EMBL" id="KAI6660578.1"/>
    </source>
</evidence>
<dbReference type="Gene3D" id="3.80.10.10">
    <property type="entry name" value="Ribonuclease Inhibitor"/>
    <property type="match status" value="1"/>
</dbReference>
<dbReference type="GO" id="GO:0005737">
    <property type="term" value="C:cytoplasm"/>
    <property type="evidence" value="ECO:0007669"/>
    <property type="project" value="TreeGrafter"/>
</dbReference>
<reference evidence="4 5" key="1">
    <citation type="journal article" date="2023" name="BMC Biol.">
        <title>The compact genome of the sponge Oopsacas minuta (Hexactinellida) is lacking key metazoan core genes.</title>
        <authorList>
            <person name="Santini S."/>
            <person name="Schenkelaars Q."/>
            <person name="Jourda C."/>
            <person name="Duchesne M."/>
            <person name="Belahbib H."/>
            <person name="Rocher C."/>
            <person name="Selva M."/>
            <person name="Riesgo A."/>
            <person name="Vervoort M."/>
            <person name="Leys S.P."/>
            <person name="Kodjabachian L."/>
            <person name="Le Bivic A."/>
            <person name="Borchiellini C."/>
            <person name="Claverie J.M."/>
            <person name="Renard E."/>
        </authorList>
    </citation>
    <scope>NUCLEOTIDE SEQUENCE [LARGE SCALE GENOMIC DNA]</scope>
    <source>
        <strain evidence="4">SPO-2</strain>
    </source>
</reference>
<evidence type="ECO:0000256" key="2">
    <source>
        <dbReference type="ARBA" id="ARBA00022737"/>
    </source>
</evidence>
<gene>
    <name evidence="4" type="ORF">LOD99_14162</name>
</gene>
<feature type="region of interest" description="Disordered" evidence="3">
    <location>
        <begin position="355"/>
        <end position="375"/>
    </location>
</feature>
<dbReference type="SUPFAM" id="SSF52058">
    <property type="entry name" value="L domain-like"/>
    <property type="match status" value="1"/>
</dbReference>
<dbReference type="InterPro" id="IPR050216">
    <property type="entry name" value="LRR_domain-containing"/>
</dbReference>
<evidence type="ECO:0000313" key="5">
    <source>
        <dbReference type="Proteomes" id="UP001165289"/>
    </source>
</evidence>
<dbReference type="InterPro" id="IPR001611">
    <property type="entry name" value="Leu-rich_rpt"/>
</dbReference>
<dbReference type="InterPro" id="IPR032675">
    <property type="entry name" value="LRR_dom_sf"/>
</dbReference>